<sequence>MLSTGETSQTLDRGLTVLSLLAAHPDGLSAAEIAEELATARAVVYRLLRTLEVHRLIGRADTRYVLGIGVAELASRLRPRLQAAVLPVLRRLSSQTNSTAILTVADGDEALVLLTEEPAGSTFHIAMREGVRRPLGLGADGVAILAGRPAADQEPKDIARARARGYAVTAGELQSGAVGVAAPIVTSDWATASVGVVQLGSKLTDVTVPTAVMAAAADAASRLAGVPGRD</sequence>
<dbReference type="InterPro" id="IPR014757">
    <property type="entry name" value="Tscrpt_reg_IclR_C"/>
</dbReference>
<dbReference type="Pfam" id="PF09339">
    <property type="entry name" value="HTH_IclR"/>
    <property type="match status" value="1"/>
</dbReference>
<keyword evidence="1" id="KW-0805">Transcription regulation</keyword>
<dbReference type="Proteomes" id="UP000271678">
    <property type="component" value="Unassembled WGS sequence"/>
</dbReference>
<keyword evidence="2" id="KW-0238">DNA-binding</keyword>
<dbReference type="AlphaFoldDB" id="A0A3M9MDM6"/>
<dbReference type="GO" id="GO:0003677">
    <property type="term" value="F:DNA binding"/>
    <property type="evidence" value="ECO:0007669"/>
    <property type="project" value="UniProtKB-KW"/>
</dbReference>
<evidence type="ECO:0000256" key="1">
    <source>
        <dbReference type="ARBA" id="ARBA00023015"/>
    </source>
</evidence>
<dbReference type="InterPro" id="IPR036388">
    <property type="entry name" value="WH-like_DNA-bd_sf"/>
</dbReference>
<organism evidence="6 7">
    <name type="scientific">Flexivirga caeni</name>
    <dbReference type="NCBI Taxonomy" id="2294115"/>
    <lineage>
        <taxon>Bacteria</taxon>
        <taxon>Bacillati</taxon>
        <taxon>Actinomycetota</taxon>
        <taxon>Actinomycetes</taxon>
        <taxon>Micrococcales</taxon>
        <taxon>Dermacoccaceae</taxon>
        <taxon>Flexivirga</taxon>
    </lineage>
</organism>
<dbReference type="InterPro" id="IPR050707">
    <property type="entry name" value="HTH_MetabolicPath_Reg"/>
</dbReference>
<proteinExistence type="predicted"/>
<evidence type="ECO:0000256" key="3">
    <source>
        <dbReference type="ARBA" id="ARBA00023163"/>
    </source>
</evidence>
<dbReference type="SUPFAM" id="SSF55781">
    <property type="entry name" value="GAF domain-like"/>
    <property type="match status" value="1"/>
</dbReference>
<evidence type="ECO:0000256" key="2">
    <source>
        <dbReference type="ARBA" id="ARBA00023125"/>
    </source>
</evidence>
<dbReference type="GO" id="GO:0003700">
    <property type="term" value="F:DNA-binding transcription factor activity"/>
    <property type="evidence" value="ECO:0007669"/>
    <property type="project" value="TreeGrafter"/>
</dbReference>
<accession>A0A3M9MDM6</accession>
<evidence type="ECO:0000259" key="4">
    <source>
        <dbReference type="PROSITE" id="PS51077"/>
    </source>
</evidence>
<dbReference type="PANTHER" id="PTHR30136:SF24">
    <property type="entry name" value="HTH-TYPE TRANSCRIPTIONAL REPRESSOR ALLR"/>
    <property type="match status" value="1"/>
</dbReference>
<keyword evidence="7" id="KW-1185">Reference proteome</keyword>
<feature type="domain" description="HTH iclR-type" evidence="4">
    <location>
        <begin position="8"/>
        <end position="68"/>
    </location>
</feature>
<evidence type="ECO:0000313" key="6">
    <source>
        <dbReference type="EMBL" id="RNI22943.1"/>
    </source>
</evidence>
<dbReference type="OrthoDB" id="156285at2"/>
<name>A0A3M9MDM6_9MICO</name>
<dbReference type="PROSITE" id="PS51078">
    <property type="entry name" value="ICLR_ED"/>
    <property type="match status" value="1"/>
</dbReference>
<dbReference type="InterPro" id="IPR029016">
    <property type="entry name" value="GAF-like_dom_sf"/>
</dbReference>
<reference evidence="6 7" key="1">
    <citation type="submission" date="2018-11" db="EMBL/GenBank/DDBJ databases">
        <title>Draft genome of Simplicispira Flexivirga sp. BO-16.</title>
        <authorList>
            <person name="Im W.T."/>
        </authorList>
    </citation>
    <scope>NUCLEOTIDE SEQUENCE [LARGE SCALE GENOMIC DNA]</scope>
    <source>
        <strain evidence="6 7">BO-16</strain>
    </source>
</reference>
<dbReference type="SUPFAM" id="SSF46785">
    <property type="entry name" value="Winged helix' DNA-binding domain"/>
    <property type="match status" value="1"/>
</dbReference>
<evidence type="ECO:0000259" key="5">
    <source>
        <dbReference type="PROSITE" id="PS51078"/>
    </source>
</evidence>
<protein>
    <submittedName>
        <fullName evidence="6">IclR family transcriptional regulator</fullName>
    </submittedName>
</protein>
<gene>
    <name evidence="6" type="ORF">EFY87_09070</name>
</gene>
<evidence type="ECO:0000313" key="7">
    <source>
        <dbReference type="Proteomes" id="UP000271678"/>
    </source>
</evidence>
<dbReference type="Gene3D" id="3.30.450.40">
    <property type="match status" value="2"/>
</dbReference>
<keyword evidence="3" id="KW-0804">Transcription</keyword>
<dbReference type="EMBL" id="RJJQ01000007">
    <property type="protein sequence ID" value="RNI22943.1"/>
    <property type="molecule type" value="Genomic_DNA"/>
</dbReference>
<dbReference type="GO" id="GO:0045892">
    <property type="term" value="P:negative regulation of DNA-templated transcription"/>
    <property type="evidence" value="ECO:0007669"/>
    <property type="project" value="TreeGrafter"/>
</dbReference>
<comment type="caution">
    <text evidence="6">The sequence shown here is derived from an EMBL/GenBank/DDBJ whole genome shotgun (WGS) entry which is preliminary data.</text>
</comment>
<feature type="domain" description="IclR-ED" evidence="5">
    <location>
        <begin position="64"/>
        <end position="229"/>
    </location>
</feature>
<dbReference type="Gene3D" id="1.10.10.10">
    <property type="entry name" value="Winged helix-like DNA-binding domain superfamily/Winged helix DNA-binding domain"/>
    <property type="match status" value="1"/>
</dbReference>
<dbReference type="PROSITE" id="PS51077">
    <property type="entry name" value="HTH_ICLR"/>
    <property type="match status" value="1"/>
</dbReference>
<dbReference type="RefSeq" id="WP_123271142.1">
    <property type="nucleotide sequence ID" value="NZ_RJJQ01000007.1"/>
</dbReference>
<dbReference type="InterPro" id="IPR036390">
    <property type="entry name" value="WH_DNA-bd_sf"/>
</dbReference>
<dbReference type="InterPro" id="IPR005471">
    <property type="entry name" value="Tscrpt_reg_IclR_N"/>
</dbReference>
<dbReference type="PANTHER" id="PTHR30136">
    <property type="entry name" value="HELIX-TURN-HELIX TRANSCRIPTIONAL REGULATOR, ICLR FAMILY"/>
    <property type="match status" value="1"/>
</dbReference>
<dbReference type="SMART" id="SM00346">
    <property type="entry name" value="HTH_ICLR"/>
    <property type="match status" value="1"/>
</dbReference>